<comment type="similarity">
    <text evidence="7">Belongs to the binding-protein-dependent transport system permease family.</text>
</comment>
<evidence type="ECO:0000256" key="5">
    <source>
        <dbReference type="ARBA" id="ARBA00022989"/>
    </source>
</evidence>
<protein>
    <submittedName>
        <fullName evidence="9">ABC transporter permease</fullName>
    </submittedName>
</protein>
<feature type="transmembrane region" description="Helical" evidence="7">
    <location>
        <begin position="249"/>
        <end position="275"/>
    </location>
</feature>
<dbReference type="CDD" id="cd06261">
    <property type="entry name" value="TM_PBP2"/>
    <property type="match status" value="1"/>
</dbReference>
<feature type="transmembrane region" description="Helical" evidence="7">
    <location>
        <begin position="21"/>
        <end position="43"/>
    </location>
</feature>
<feature type="domain" description="ABC transmembrane type-1" evidence="8">
    <location>
        <begin position="108"/>
        <end position="314"/>
    </location>
</feature>
<dbReference type="RefSeq" id="WP_386194568.1">
    <property type="nucleotide sequence ID" value="NZ_JBHSBC010000036.1"/>
</dbReference>
<gene>
    <name evidence="9" type="ORF">ACFOYY_30990</name>
</gene>
<evidence type="ECO:0000313" key="9">
    <source>
        <dbReference type="EMBL" id="MFC3984599.1"/>
    </source>
</evidence>
<dbReference type="PROSITE" id="PS50928">
    <property type="entry name" value="ABC_TM1"/>
    <property type="match status" value="1"/>
</dbReference>
<dbReference type="Pfam" id="PF00528">
    <property type="entry name" value="BPD_transp_1"/>
    <property type="match status" value="1"/>
</dbReference>
<evidence type="ECO:0000256" key="7">
    <source>
        <dbReference type="RuleBase" id="RU363032"/>
    </source>
</evidence>
<dbReference type="PANTHER" id="PTHR43163">
    <property type="entry name" value="DIPEPTIDE TRANSPORT SYSTEM PERMEASE PROTEIN DPPB-RELATED"/>
    <property type="match status" value="1"/>
</dbReference>
<dbReference type="InterPro" id="IPR045621">
    <property type="entry name" value="BPD_transp_1_N"/>
</dbReference>
<keyword evidence="4 7" id="KW-0812">Transmembrane</keyword>
<keyword evidence="2 7" id="KW-0813">Transport</keyword>
<name>A0ABV8F7F1_9ACTN</name>
<dbReference type="Proteomes" id="UP001595698">
    <property type="component" value="Unassembled WGS sequence"/>
</dbReference>
<dbReference type="SUPFAM" id="SSF161098">
    <property type="entry name" value="MetI-like"/>
    <property type="match status" value="1"/>
</dbReference>
<evidence type="ECO:0000259" key="8">
    <source>
        <dbReference type="PROSITE" id="PS50928"/>
    </source>
</evidence>
<evidence type="ECO:0000256" key="6">
    <source>
        <dbReference type="ARBA" id="ARBA00023136"/>
    </source>
</evidence>
<evidence type="ECO:0000256" key="4">
    <source>
        <dbReference type="ARBA" id="ARBA00022692"/>
    </source>
</evidence>
<reference evidence="10" key="1">
    <citation type="journal article" date="2019" name="Int. J. Syst. Evol. Microbiol.">
        <title>The Global Catalogue of Microorganisms (GCM) 10K type strain sequencing project: providing services to taxonomists for standard genome sequencing and annotation.</title>
        <authorList>
            <consortium name="The Broad Institute Genomics Platform"/>
            <consortium name="The Broad Institute Genome Sequencing Center for Infectious Disease"/>
            <person name="Wu L."/>
            <person name="Ma J."/>
        </authorList>
    </citation>
    <scope>NUCLEOTIDE SEQUENCE [LARGE SCALE GENOMIC DNA]</scope>
    <source>
        <strain evidence="10">TBRC 7912</strain>
    </source>
</reference>
<keyword evidence="6 7" id="KW-0472">Membrane</keyword>
<feature type="transmembrane region" description="Helical" evidence="7">
    <location>
        <begin position="112"/>
        <end position="135"/>
    </location>
</feature>
<dbReference type="Pfam" id="PF19300">
    <property type="entry name" value="BPD_transp_1_N"/>
    <property type="match status" value="1"/>
</dbReference>
<sequence length="330" mass="34097">MAGQEPGRPRAGRRGRWLLRRVAYGAAAVWATSVVVFAATQALPSDPAMAILGGDATPESLARLRLDLGLDRPLWQRYLTWLGGVLTGDLGRSLDSGTDVASLLGGRLVNSLALLASALTVAVALALALGLFAALRRGGLADRVVTSVAVSLQAVPGFVVAVALIVLLATTVWPVLPAASLLEPGVSPFAQPHYLVLPALTLVAAETPYLLRQVRSSVAEALESDYATAARLRGVPERRVIWRHALPNGLVPAVQATALTTGVLLGGSLVVEVAFSYPGLGGALNAAVGARDIPVIQAAALLVAGGVVVVNLLADLVTVLLTPRLRTGER</sequence>
<accession>A0ABV8F7F1</accession>
<evidence type="ECO:0000256" key="2">
    <source>
        <dbReference type="ARBA" id="ARBA00022448"/>
    </source>
</evidence>
<feature type="transmembrane region" description="Helical" evidence="7">
    <location>
        <begin position="295"/>
        <end position="321"/>
    </location>
</feature>
<comment type="caution">
    <text evidence="9">The sequence shown here is derived from an EMBL/GenBank/DDBJ whole genome shotgun (WGS) entry which is preliminary data.</text>
</comment>
<keyword evidence="10" id="KW-1185">Reference proteome</keyword>
<proteinExistence type="inferred from homology"/>
<evidence type="ECO:0000256" key="1">
    <source>
        <dbReference type="ARBA" id="ARBA00004651"/>
    </source>
</evidence>
<feature type="transmembrane region" description="Helical" evidence="7">
    <location>
        <begin position="147"/>
        <end position="173"/>
    </location>
</feature>
<dbReference type="EMBL" id="JBHSBC010000036">
    <property type="protein sequence ID" value="MFC3984599.1"/>
    <property type="molecule type" value="Genomic_DNA"/>
</dbReference>
<dbReference type="PANTHER" id="PTHR43163:SF3">
    <property type="entry name" value="PEPTIDE ABC TRANSPORTER PERMEASE PROTEIN"/>
    <property type="match status" value="1"/>
</dbReference>
<keyword evidence="5 7" id="KW-1133">Transmembrane helix</keyword>
<feature type="transmembrane region" description="Helical" evidence="7">
    <location>
        <begin position="193"/>
        <end position="211"/>
    </location>
</feature>
<keyword evidence="3" id="KW-1003">Cell membrane</keyword>
<dbReference type="Gene3D" id="1.10.3720.10">
    <property type="entry name" value="MetI-like"/>
    <property type="match status" value="1"/>
</dbReference>
<comment type="subcellular location">
    <subcellularLocation>
        <location evidence="1 7">Cell membrane</location>
        <topology evidence="1 7">Multi-pass membrane protein</topology>
    </subcellularLocation>
</comment>
<dbReference type="InterPro" id="IPR035906">
    <property type="entry name" value="MetI-like_sf"/>
</dbReference>
<evidence type="ECO:0000256" key="3">
    <source>
        <dbReference type="ARBA" id="ARBA00022475"/>
    </source>
</evidence>
<dbReference type="InterPro" id="IPR000515">
    <property type="entry name" value="MetI-like"/>
</dbReference>
<evidence type="ECO:0000313" key="10">
    <source>
        <dbReference type="Proteomes" id="UP001595698"/>
    </source>
</evidence>
<organism evidence="9 10">
    <name type="scientific">Streptosporangium jomthongense</name>
    <dbReference type="NCBI Taxonomy" id="1193683"/>
    <lineage>
        <taxon>Bacteria</taxon>
        <taxon>Bacillati</taxon>
        <taxon>Actinomycetota</taxon>
        <taxon>Actinomycetes</taxon>
        <taxon>Streptosporangiales</taxon>
        <taxon>Streptosporangiaceae</taxon>
        <taxon>Streptosporangium</taxon>
    </lineage>
</organism>